<dbReference type="OrthoDB" id="19690at2759"/>
<feature type="domain" description="Thioredoxin" evidence="6">
    <location>
        <begin position="23"/>
        <end position="138"/>
    </location>
</feature>
<dbReference type="PROSITE" id="PS00194">
    <property type="entry name" value="THIOREDOXIN_1"/>
    <property type="match status" value="1"/>
</dbReference>
<evidence type="ECO:0000259" key="6">
    <source>
        <dbReference type="PROSITE" id="PS51352"/>
    </source>
</evidence>
<keyword evidence="2" id="KW-0813">Transport</keyword>
<dbReference type="PRINTS" id="PR00421">
    <property type="entry name" value="THIOREDOXIN"/>
</dbReference>
<dbReference type="InterPro" id="IPR017937">
    <property type="entry name" value="Thioredoxin_CS"/>
</dbReference>
<dbReference type="Pfam" id="PF00085">
    <property type="entry name" value="Thioredoxin"/>
    <property type="match status" value="1"/>
</dbReference>
<name>A0A9P0ANW5_BRAAE</name>
<evidence type="ECO:0000256" key="1">
    <source>
        <dbReference type="ARBA" id="ARBA00008987"/>
    </source>
</evidence>
<evidence type="ECO:0000256" key="2">
    <source>
        <dbReference type="ARBA" id="ARBA00022448"/>
    </source>
</evidence>
<organism evidence="7 8">
    <name type="scientific">Brassicogethes aeneus</name>
    <name type="common">Rape pollen beetle</name>
    <name type="synonym">Meligethes aeneus</name>
    <dbReference type="NCBI Taxonomy" id="1431903"/>
    <lineage>
        <taxon>Eukaryota</taxon>
        <taxon>Metazoa</taxon>
        <taxon>Ecdysozoa</taxon>
        <taxon>Arthropoda</taxon>
        <taxon>Hexapoda</taxon>
        <taxon>Insecta</taxon>
        <taxon>Pterygota</taxon>
        <taxon>Neoptera</taxon>
        <taxon>Endopterygota</taxon>
        <taxon>Coleoptera</taxon>
        <taxon>Polyphaga</taxon>
        <taxon>Cucujiformia</taxon>
        <taxon>Nitidulidae</taxon>
        <taxon>Meligethinae</taxon>
        <taxon>Brassicogethes</taxon>
    </lineage>
</organism>
<dbReference type="PANTHER" id="PTHR43601:SF3">
    <property type="entry name" value="THIOREDOXIN, MITOCHONDRIAL"/>
    <property type="match status" value="1"/>
</dbReference>
<dbReference type="PANTHER" id="PTHR43601">
    <property type="entry name" value="THIOREDOXIN, MITOCHONDRIAL"/>
    <property type="match status" value="1"/>
</dbReference>
<dbReference type="CDD" id="cd02947">
    <property type="entry name" value="TRX_family"/>
    <property type="match status" value="1"/>
</dbReference>
<gene>
    <name evidence="7" type="ORF">MELIAE_LOCUS221</name>
</gene>
<evidence type="ECO:0000313" key="7">
    <source>
        <dbReference type="EMBL" id="CAH0545952.1"/>
    </source>
</evidence>
<keyword evidence="8" id="KW-1185">Reference proteome</keyword>
<dbReference type="GO" id="GO:0005739">
    <property type="term" value="C:mitochondrion"/>
    <property type="evidence" value="ECO:0007669"/>
    <property type="project" value="TreeGrafter"/>
</dbReference>
<evidence type="ECO:0000256" key="5">
    <source>
        <dbReference type="ARBA" id="ARBA00023284"/>
    </source>
</evidence>
<dbReference type="InterPro" id="IPR013766">
    <property type="entry name" value="Thioredoxin_domain"/>
</dbReference>
<comment type="similarity">
    <text evidence="1">Belongs to the thioredoxin family.</text>
</comment>
<dbReference type="NCBIfam" id="TIGR01068">
    <property type="entry name" value="thioredoxin"/>
    <property type="match status" value="1"/>
</dbReference>
<keyword evidence="4" id="KW-1015">Disulfide bond</keyword>
<evidence type="ECO:0000313" key="8">
    <source>
        <dbReference type="Proteomes" id="UP001154078"/>
    </source>
</evidence>
<proteinExistence type="inferred from homology"/>
<evidence type="ECO:0000256" key="3">
    <source>
        <dbReference type="ARBA" id="ARBA00022982"/>
    </source>
</evidence>
<dbReference type="FunFam" id="3.40.30.10:FF:000001">
    <property type="entry name" value="Thioredoxin"/>
    <property type="match status" value="1"/>
</dbReference>
<dbReference type="Proteomes" id="UP001154078">
    <property type="component" value="Chromosome 1"/>
</dbReference>
<keyword evidence="5" id="KW-0676">Redox-active center</keyword>
<sequence length="139" mass="15544">MSFLIRSIAARSTGAAARLNTRNISRSSVLRASFKVQDDKDFLEKVENSKEPVIVDFHATWCGPCKALAPRLENVMAQRKGDICLAKVDIDDLGELAAKYEVSTIPALVVFRNGKVEERLIGLQDEDKLNNWIDNILKK</sequence>
<dbReference type="GO" id="GO:0015035">
    <property type="term" value="F:protein-disulfide reductase activity"/>
    <property type="evidence" value="ECO:0007669"/>
    <property type="project" value="InterPro"/>
</dbReference>
<dbReference type="PROSITE" id="PS51352">
    <property type="entry name" value="THIOREDOXIN_2"/>
    <property type="match status" value="1"/>
</dbReference>
<dbReference type="Gene3D" id="3.40.30.10">
    <property type="entry name" value="Glutaredoxin"/>
    <property type="match status" value="1"/>
</dbReference>
<reference evidence="7" key="1">
    <citation type="submission" date="2021-12" db="EMBL/GenBank/DDBJ databases">
        <authorList>
            <person name="King R."/>
        </authorList>
    </citation>
    <scope>NUCLEOTIDE SEQUENCE</scope>
</reference>
<dbReference type="InterPro" id="IPR036249">
    <property type="entry name" value="Thioredoxin-like_sf"/>
</dbReference>
<dbReference type="SUPFAM" id="SSF52833">
    <property type="entry name" value="Thioredoxin-like"/>
    <property type="match status" value="1"/>
</dbReference>
<dbReference type="GO" id="GO:0045454">
    <property type="term" value="P:cell redox homeostasis"/>
    <property type="evidence" value="ECO:0007669"/>
    <property type="project" value="TreeGrafter"/>
</dbReference>
<keyword evidence="3" id="KW-0249">Electron transport</keyword>
<protein>
    <recommendedName>
        <fullName evidence="6">Thioredoxin domain-containing protein</fullName>
    </recommendedName>
</protein>
<dbReference type="EMBL" id="OV121132">
    <property type="protein sequence ID" value="CAH0545952.1"/>
    <property type="molecule type" value="Genomic_DNA"/>
</dbReference>
<dbReference type="AlphaFoldDB" id="A0A9P0ANW5"/>
<dbReference type="InterPro" id="IPR005746">
    <property type="entry name" value="Thioredoxin"/>
</dbReference>
<evidence type="ECO:0000256" key="4">
    <source>
        <dbReference type="ARBA" id="ARBA00023157"/>
    </source>
</evidence>
<accession>A0A9P0ANW5</accession>